<accession>A0A7K3LHK0</accession>
<dbReference type="Proteomes" id="UP000466523">
    <property type="component" value="Unassembled WGS sequence"/>
</dbReference>
<proteinExistence type="predicted"/>
<sequence length="78" mass="8640">MSGLAEPFQRYHEALSRALEALLEAQETVEDEIGPHSGEHATAWFVECGQLEALRNVAETIVFGLSSRKTWNSGLTHD</sequence>
<dbReference type="EMBL" id="JAACYR010000136">
    <property type="protein sequence ID" value="NDJ91855.1"/>
    <property type="molecule type" value="Genomic_DNA"/>
</dbReference>
<protein>
    <submittedName>
        <fullName evidence="1">Uncharacterized protein</fullName>
    </submittedName>
</protein>
<gene>
    <name evidence="1" type="ORF">GWR20_22380</name>
</gene>
<comment type="caution">
    <text evidence="1">The sequence shown here is derived from an EMBL/GenBank/DDBJ whole genome shotgun (WGS) entry which is preliminary data.</text>
</comment>
<evidence type="ECO:0000313" key="2">
    <source>
        <dbReference type="Proteomes" id="UP000466523"/>
    </source>
</evidence>
<dbReference type="AlphaFoldDB" id="A0A7K3LHK0"/>
<reference evidence="1 2" key="1">
    <citation type="submission" date="2020-01" db="EMBL/GenBank/DDBJ databases">
        <authorList>
            <person name="Sanchez-Estrada R."/>
            <person name="Gonzalez-Y-Merchand J.A."/>
            <person name="Rivera-Gutierrez S."/>
        </authorList>
    </citation>
    <scope>NUCLEOTIDE SEQUENCE [LARGE SCALE GENOMIC DNA]</scope>
    <source>
        <strain evidence="1 2">CST 7247</strain>
    </source>
</reference>
<evidence type="ECO:0000313" key="1">
    <source>
        <dbReference type="EMBL" id="NDJ91855.1"/>
    </source>
</evidence>
<name>A0A7K3LHK0_9MYCO</name>
<organism evidence="1 2">
    <name type="scientific">Mycolicibacter kumamotonensis</name>
    <dbReference type="NCBI Taxonomy" id="354243"/>
    <lineage>
        <taxon>Bacteria</taxon>
        <taxon>Bacillati</taxon>
        <taxon>Actinomycetota</taxon>
        <taxon>Actinomycetes</taxon>
        <taxon>Mycobacteriales</taxon>
        <taxon>Mycobacteriaceae</taxon>
        <taxon>Mycolicibacter</taxon>
    </lineage>
</organism>